<dbReference type="OrthoDB" id="9806955at2"/>
<dbReference type="STRING" id="1179773.BN6_51160"/>
<dbReference type="InterPro" id="IPR008948">
    <property type="entry name" value="L-Aspartase-like"/>
</dbReference>
<keyword evidence="5" id="KW-1185">Reference proteome</keyword>
<dbReference type="CDD" id="cd00332">
    <property type="entry name" value="PAL-HAL"/>
    <property type="match status" value="1"/>
</dbReference>
<dbReference type="GO" id="GO:0009800">
    <property type="term" value="P:cinnamic acid biosynthetic process"/>
    <property type="evidence" value="ECO:0007669"/>
    <property type="project" value="UniProtKB-ARBA"/>
</dbReference>
<dbReference type="RefSeq" id="WP_015102494.1">
    <property type="nucleotide sequence ID" value="NC_019673.1"/>
</dbReference>
<dbReference type="Pfam" id="PF00221">
    <property type="entry name" value="Lyase_aromatic"/>
    <property type="match status" value="1"/>
</dbReference>
<protein>
    <submittedName>
        <fullName evidence="4">Histidine ammonia-lyase</fullName>
        <ecNumber evidence="4">4.3.1.3</ecNumber>
    </submittedName>
</protein>
<gene>
    <name evidence="4" type="ordered locus">BN6_51160</name>
</gene>
<dbReference type="SUPFAM" id="SSF48557">
    <property type="entry name" value="L-aspartase-like"/>
    <property type="match status" value="1"/>
</dbReference>
<dbReference type="FunFam" id="1.20.200.10:FF:000012">
    <property type="entry name" value="Tyrosine ammonia-lyase"/>
    <property type="match status" value="1"/>
</dbReference>
<dbReference type="InterPro" id="IPR024083">
    <property type="entry name" value="Fumarase/histidase_N"/>
</dbReference>
<evidence type="ECO:0000313" key="5">
    <source>
        <dbReference type="Proteomes" id="UP000006281"/>
    </source>
</evidence>
<comment type="similarity">
    <text evidence="1">Belongs to the PAL/histidase family.</text>
</comment>
<evidence type="ECO:0000256" key="2">
    <source>
        <dbReference type="ARBA" id="ARBA00022808"/>
    </source>
</evidence>
<reference evidence="4 5" key="1">
    <citation type="journal article" date="2012" name="BMC Genomics">
        <title>Complete genome sequence of Saccharothrix espanaensis DSM 44229T and comparison to the other completely sequenced Pseudonocardiaceae.</title>
        <authorList>
            <person name="Strobel T."/>
            <person name="Al-Dilaimi A."/>
            <person name="Blom J."/>
            <person name="Gessner A."/>
            <person name="Kalinowski J."/>
            <person name="Luzhetska M."/>
            <person name="Puhler A."/>
            <person name="Szczepanowski R."/>
            <person name="Bechthold A."/>
            <person name="Ruckert C."/>
        </authorList>
    </citation>
    <scope>NUCLEOTIDE SEQUENCE [LARGE SCALE GENOMIC DNA]</scope>
    <source>
        <strain evidence="5">ATCC 51144 / DSM 44229 / JCM 9112 / NBRC 15066 / NRRL 15764</strain>
    </source>
</reference>
<name>K0K449_SACES</name>
<dbReference type="Gene3D" id="1.20.200.10">
    <property type="entry name" value="Fumarase/aspartase (Central domain)"/>
    <property type="match status" value="1"/>
</dbReference>
<dbReference type="BioCyc" id="SESP1179773:BN6_RS24755-MONOMER"/>
<dbReference type="EC" id="4.3.1.3" evidence="4"/>
<dbReference type="InterPro" id="IPR001106">
    <property type="entry name" value="Aromatic_Lyase"/>
</dbReference>
<sequence>MQDNGPSLVCAPPAADARSGIVLGEDALTVADAARFAREPGDVPIAIGEDAALRMDASVAARDRLILMRRPIYGVTTGFGDSARFHLSPEKTTELQRNLIKYHLNGTGPSAPVDVVRAAMLVRANCLARGYSGIRRGVVELIVDCLRHGITPVIPERGSVGASGDLVPLCYLADLLMGSGTARVDGEPVPAAVALRSRGLDPVAFEAKEGLALINGTSFMSGFGVLAVHDAEGLCAVADLGTALAAEALMGNRSHFEPVIHRQKPHPGQVRSAARVRALVRGSDLCLDTPQVLEANPDVDGLGVIPLGRPIQDRYSVRCAPHVNGVLADTLDWVRRWLDIEINSTNDNPLFDFATGRVHNGGNFYGGHVGQAMDSLKLAVASVGDLLDRQLAMLVDTKFNHGLPPNLVRRVDPGDPAAGLHHGFKGMQIAASALAAEALKLTNPATAFSRSTEAHNQDKVSMGTIAARDARSVVELVTEIAAIHLLAGCQAADLRGAHLLGLGTRTGYEVIRDHVPFVDHDRRLDEDLGVVVGLIRSGALVAALRPHWDADV</sequence>
<keyword evidence="2" id="KW-0369">Histidine metabolism</keyword>
<evidence type="ECO:0000256" key="1">
    <source>
        <dbReference type="ARBA" id="ARBA00007238"/>
    </source>
</evidence>
<dbReference type="FunFam" id="1.10.275.10:FF:000005">
    <property type="entry name" value="Histidine ammonia-lyase"/>
    <property type="match status" value="1"/>
</dbReference>
<organism evidence="4 5">
    <name type="scientific">Saccharothrix espanaensis (strain ATCC 51144 / DSM 44229 / JCM 9112 / NBRC 15066 / NRRL 15764)</name>
    <dbReference type="NCBI Taxonomy" id="1179773"/>
    <lineage>
        <taxon>Bacteria</taxon>
        <taxon>Bacillati</taxon>
        <taxon>Actinomycetota</taxon>
        <taxon>Actinomycetes</taxon>
        <taxon>Pseudonocardiales</taxon>
        <taxon>Pseudonocardiaceae</taxon>
        <taxon>Saccharothrix</taxon>
    </lineage>
</organism>
<dbReference type="PATRIC" id="fig|1179773.3.peg.5140"/>
<dbReference type="Proteomes" id="UP000006281">
    <property type="component" value="Chromosome"/>
</dbReference>
<proteinExistence type="inferred from homology"/>
<dbReference type="HOGENOM" id="CLU_014801_4_0_11"/>
<dbReference type="AlphaFoldDB" id="K0K449"/>
<dbReference type="GO" id="GO:0006547">
    <property type="term" value="P:L-histidine metabolic process"/>
    <property type="evidence" value="ECO:0007669"/>
    <property type="project" value="UniProtKB-KW"/>
</dbReference>
<dbReference type="GO" id="GO:0045548">
    <property type="term" value="F:phenylalanine ammonia-lyase activity"/>
    <property type="evidence" value="ECO:0007669"/>
    <property type="project" value="UniProtKB-ARBA"/>
</dbReference>
<dbReference type="KEGG" id="sesp:BN6_51160"/>
<keyword evidence="3 4" id="KW-0456">Lyase</keyword>
<dbReference type="eggNOG" id="COG2986">
    <property type="taxonomic scope" value="Bacteria"/>
</dbReference>
<evidence type="ECO:0000313" key="4">
    <source>
        <dbReference type="EMBL" id="CCH32382.1"/>
    </source>
</evidence>
<dbReference type="PANTHER" id="PTHR10362">
    <property type="entry name" value="HISTIDINE AMMONIA-LYASE"/>
    <property type="match status" value="1"/>
</dbReference>
<dbReference type="GO" id="GO:0051289">
    <property type="term" value="P:protein homotetramerization"/>
    <property type="evidence" value="ECO:0007669"/>
    <property type="project" value="UniProtKB-ARBA"/>
</dbReference>
<evidence type="ECO:0000256" key="3">
    <source>
        <dbReference type="ARBA" id="ARBA00023239"/>
    </source>
</evidence>
<dbReference type="GO" id="GO:0004397">
    <property type="term" value="F:histidine ammonia-lyase activity"/>
    <property type="evidence" value="ECO:0007669"/>
    <property type="project" value="UniProtKB-EC"/>
</dbReference>
<accession>K0K449</accession>
<dbReference type="EMBL" id="HE804045">
    <property type="protein sequence ID" value="CCH32382.1"/>
    <property type="molecule type" value="Genomic_DNA"/>
</dbReference>
<dbReference type="Gene3D" id="1.10.275.10">
    <property type="entry name" value="Fumarase/aspartase (N-terminal domain)"/>
    <property type="match status" value="1"/>
</dbReference>